<dbReference type="Gene3D" id="3.40.190.290">
    <property type="match status" value="1"/>
</dbReference>
<dbReference type="InterPro" id="IPR005119">
    <property type="entry name" value="LysR_subst-bd"/>
</dbReference>
<evidence type="ECO:0000256" key="3">
    <source>
        <dbReference type="ARBA" id="ARBA00023125"/>
    </source>
</evidence>
<dbReference type="EMBL" id="CP014844">
    <property type="protein sequence ID" value="AMR78152.1"/>
    <property type="molecule type" value="Genomic_DNA"/>
</dbReference>
<dbReference type="GO" id="GO:0043565">
    <property type="term" value="F:sequence-specific DNA binding"/>
    <property type="evidence" value="ECO:0007669"/>
    <property type="project" value="TreeGrafter"/>
</dbReference>
<organism evidence="6 7">
    <name type="scientific">Cupriavidus nantongensis</name>
    <dbReference type="NCBI Taxonomy" id="1796606"/>
    <lineage>
        <taxon>Bacteria</taxon>
        <taxon>Pseudomonadati</taxon>
        <taxon>Pseudomonadota</taxon>
        <taxon>Betaproteobacteria</taxon>
        <taxon>Burkholderiales</taxon>
        <taxon>Burkholderiaceae</taxon>
        <taxon>Cupriavidus</taxon>
    </lineage>
</organism>
<keyword evidence="3" id="KW-0238">DNA-binding</keyword>
<dbReference type="RefSeq" id="WP_062799057.1">
    <property type="nucleotide sequence ID" value="NZ_CP014844.1"/>
</dbReference>
<dbReference type="InterPro" id="IPR036390">
    <property type="entry name" value="WH_DNA-bd_sf"/>
</dbReference>
<protein>
    <submittedName>
        <fullName evidence="6">LysR family transcriptional regulator</fullName>
    </submittedName>
</protein>
<feature type="domain" description="HTH lysR-type" evidence="5">
    <location>
        <begin position="1"/>
        <end position="58"/>
    </location>
</feature>
<comment type="similarity">
    <text evidence="1">Belongs to the LysR transcriptional regulatory family.</text>
</comment>
<dbReference type="InterPro" id="IPR000847">
    <property type="entry name" value="LysR_HTH_N"/>
</dbReference>
<keyword evidence="7" id="KW-1185">Reference proteome</keyword>
<name>A0A142JJ90_9BURK</name>
<evidence type="ECO:0000259" key="5">
    <source>
        <dbReference type="PROSITE" id="PS50931"/>
    </source>
</evidence>
<dbReference type="OrthoDB" id="9810065at2"/>
<keyword evidence="2" id="KW-0805">Transcription regulation</keyword>
<dbReference type="AlphaFoldDB" id="A0A142JJ90"/>
<dbReference type="GO" id="GO:0003700">
    <property type="term" value="F:DNA-binding transcription factor activity"/>
    <property type="evidence" value="ECO:0007669"/>
    <property type="project" value="InterPro"/>
</dbReference>
<dbReference type="SUPFAM" id="SSF53850">
    <property type="entry name" value="Periplasmic binding protein-like II"/>
    <property type="match status" value="1"/>
</dbReference>
<dbReference type="SUPFAM" id="SSF46785">
    <property type="entry name" value="Winged helix' DNA-binding domain"/>
    <property type="match status" value="1"/>
</dbReference>
<sequence>MDLAALADFNLVAAQGGFGKASRYSGRPKATLSRRVMDLEDSLGVRLFERGTRSLRLTEAGRALYERTHPLVAEILEAGDLVATGLSPPRGRLRISAPVLFSHTLIGKLAAGFARAYHDVVLEINAEDRNVELVEENYDVAIRVNPRPNEMLVGRCFARDEMLVVAPASMPVPEGQDGDVFDVPAVVLASGFDSGHWNFTHEGRQITLNPRERLRMSSLIPVRDAVLAGAGVGLLPRSLLSLPCVDKAALNIWGPVPDRPIELWVLHSSRRLSSSKVNAFVDYLSNAFPERKLFAAE</sequence>
<dbReference type="KEGG" id="cnan:A2G96_10550"/>
<dbReference type="Pfam" id="PF03466">
    <property type="entry name" value="LysR_substrate"/>
    <property type="match status" value="1"/>
</dbReference>
<proteinExistence type="inferred from homology"/>
<evidence type="ECO:0000313" key="7">
    <source>
        <dbReference type="Proteomes" id="UP000075238"/>
    </source>
</evidence>
<evidence type="ECO:0000256" key="2">
    <source>
        <dbReference type="ARBA" id="ARBA00023015"/>
    </source>
</evidence>
<dbReference type="Proteomes" id="UP000075238">
    <property type="component" value="Chromosome 1"/>
</dbReference>
<gene>
    <name evidence="6" type="ORF">A2G96_10550</name>
</gene>
<accession>A0A142JJ90</accession>
<dbReference type="Gene3D" id="1.10.10.10">
    <property type="entry name" value="Winged helix-like DNA-binding domain superfamily/Winged helix DNA-binding domain"/>
    <property type="match status" value="1"/>
</dbReference>
<dbReference type="InterPro" id="IPR036388">
    <property type="entry name" value="WH-like_DNA-bd_sf"/>
</dbReference>
<dbReference type="PANTHER" id="PTHR30537:SF68">
    <property type="entry name" value="TRANSCRIPTIONAL REGULATOR-RELATED"/>
    <property type="match status" value="1"/>
</dbReference>
<evidence type="ECO:0000313" key="6">
    <source>
        <dbReference type="EMBL" id="AMR78152.1"/>
    </source>
</evidence>
<dbReference type="STRING" id="1796606.A2G96_10550"/>
<dbReference type="PANTHER" id="PTHR30537">
    <property type="entry name" value="HTH-TYPE TRANSCRIPTIONAL REGULATOR"/>
    <property type="match status" value="1"/>
</dbReference>
<keyword evidence="4" id="KW-0804">Transcription</keyword>
<dbReference type="InterPro" id="IPR058163">
    <property type="entry name" value="LysR-type_TF_proteobact-type"/>
</dbReference>
<dbReference type="Pfam" id="PF00126">
    <property type="entry name" value="HTH_1"/>
    <property type="match status" value="1"/>
</dbReference>
<evidence type="ECO:0000256" key="1">
    <source>
        <dbReference type="ARBA" id="ARBA00009437"/>
    </source>
</evidence>
<reference evidence="6 7" key="1">
    <citation type="submission" date="2016-03" db="EMBL/GenBank/DDBJ databases">
        <title>Complete genome sequence of a novel chlorpyrifos degrading bacterium, Cupriavidus nantongensis sp. X1.</title>
        <authorList>
            <person name="Fang L."/>
        </authorList>
    </citation>
    <scope>NUCLEOTIDE SEQUENCE [LARGE SCALE GENOMIC DNA]</scope>
    <source>
        <strain evidence="6 7">X1</strain>
    </source>
</reference>
<dbReference type="GO" id="GO:0006351">
    <property type="term" value="P:DNA-templated transcription"/>
    <property type="evidence" value="ECO:0007669"/>
    <property type="project" value="TreeGrafter"/>
</dbReference>
<evidence type="ECO:0000256" key="4">
    <source>
        <dbReference type="ARBA" id="ARBA00023163"/>
    </source>
</evidence>
<dbReference type="PROSITE" id="PS50931">
    <property type="entry name" value="HTH_LYSR"/>
    <property type="match status" value="1"/>
</dbReference>